<dbReference type="GO" id="GO:0005525">
    <property type="term" value="F:GTP binding"/>
    <property type="evidence" value="ECO:0007669"/>
    <property type="project" value="UniProtKB-KW"/>
</dbReference>
<feature type="transmembrane region" description="Helical" evidence="4">
    <location>
        <begin position="6"/>
        <end position="26"/>
    </location>
</feature>
<keyword evidence="4" id="KW-0472">Membrane</keyword>
<dbReference type="InterPro" id="IPR027417">
    <property type="entry name" value="P-loop_NTPase"/>
</dbReference>
<evidence type="ECO:0000256" key="2">
    <source>
        <dbReference type="ARBA" id="ARBA00022741"/>
    </source>
</evidence>
<organism evidence="6 7">
    <name type="scientific">Culter alburnus</name>
    <name type="common">Topmouth culter</name>
    <dbReference type="NCBI Taxonomy" id="194366"/>
    <lineage>
        <taxon>Eukaryota</taxon>
        <taxon>Metazoa</taxon>
        <taxon>Chordata</taxon>
        <taxon>Craniata</taxon>
        <taxon>Vertebrata</taxon>
        <taxon>Euteleostomi</taxon>
        <taxon>Actinopterygii</taxon>
        <taxon>Neopterygii</taxon>
        <taxon>Teleostei</taxon>
        <taxon>Ostariophysi</taxon>
        <taxon>Cypriniformes</taxon>
        <taxon>Xenocyprididae</taxon>
        <taxon>Xenocypridinae</taxon>
        <taxon>Culter</taxon>
    </lineage>
</organism>
<feature type="domain" description="AIG1-type G" evidence="5">
    <location>
        <begin position="253"/>
        <end position="453"/>
    </location>
</feature>
<dbReference type="CDD" id="cd01852">
    <property type="entry name" value="AIG1"/>
    <property type="match status" value="1"/>
</dbReference>
<sequence length="560" mass="63309">MISFFSYWLGNFIHVCLIVTVILHIFSLSEPSAISSSPDDPVIRILLMGRKGSGKSSSGNTILGERKFKVHVQQKKYESEICDGKTQIGKKQVHVIDSPDLLDPDLKKEQLEMMKEHLVSQCSAALSAVLLIIPLVKNVENEEEILDFIKGVFGPEVQKYIMILFTHEDELEELDEPQTIDEYLQNKDHVDLQELLTKCGGKFHCFNNKSKSNGQAQELLQKIEEMMNKNGGEFIFSGETSTVEDPDEIPERKDQIRLVLLGKTGAGKSAAGNTIIGRKVFESTVSSKSQTKQCSSKITERNGKEILVIDTPGLYDNELNNEEVFTELVKCITFASPGPHAFIIVIKVGPFTEEEKNTVKELKEMFGQKILKHTMILFTHKDQLEKENKTSEQFLQDCDSDLKQLLESCGNRSFFLDNKSASFPQFKDLISKIEEMVEENGGHFTNEMFEKTDKCIQEIKRQILHDKIEQFKREKGGVFSEWQKTYWRFVEESRQEAEKSFSEECIAAVATLLGTVKVSAGDKESAIKKAESIGISHREAVRLAVKTTATLAKQKMCKVQ</sequence>
<dbReference type="Gene3D" id="3.40.50.300">
    <property type="entry name" value="P-loop containing nucleotide triphosphate hydrolases"/>
    <property type="match status" value="2"/>
</dbReference>
<dbReference type="InterPro" id="IPR006703">
    <property type="entry name" value="G_AIG1"/>
</dbReference>
<keyword evidence="7" id="KW-1185">Reference proteome</keyword>
<dbReference type="InterPro" id="IPR045058">
    <property type="entry name" value="GIMA/IAN/Toc"/>
</dbReference>
<dbReference type="Proteomes" id="UP001479290">
    <property type="component" value="Unassembled WGS sequence"/>
</dbReference>
<keyword evidence="4" id="KW-0812">Transmembrane</keyword>
<dbReference type="FunFam" id="3.40.50.300:FF:000366">
    <property type="entry name" value="GTPase, IMAP family member 2"/>
    <property type="match status" value="2"/>
</dbReference>
<accession>A0AAW2B0R6</accession>
<keyword evidence="3" id="KW-0342">GTP-binding</keyword>
<evidence type="ECO:0000313" key="6">
    <source>
        <dbReference type="EMBL" id="KAK9978893.1"/>
    </source>
</evidence>
<evidence type="ECO:0000256" key="1">
    <source>
        <dbReference type="ARBA" id="ARBA00008535"/>
    </source>
</evidence>
<dbReference type="PANTHER" id="PTHR10903:SF188">
    <property type="entry name" value="GTPASE IMAP FAMILY MEMBER 2-LIKE-RELATED"/>
    <property type="match status" value="1"/>
</dbReference>
<comment type="caution">
    <text evidence="6">The sequence shown here is derived from an EMBL/GenBank/DDBJ whole genome shotgun (WGS) entry which is preliminary data.</text>
</comment>
<keyword evidence="2" id="KW-0547">Nucleotide-binding</keyword>
<keyword evidence="4" id="KW-1133">Transmembrane helix</keyword>
<feature type="domain" description="AIG1-type G" evidence="5">
    <location>
        <begin position="40"/>
        <end position="244"/>
    </location>
</feature>
<evidence type="ECO:0000313" key="7">
    <source>
        <dbReference type="Proteomes" id="UP001479290"/>
    </source>
</evidence>
<comment type="similarity">
    <text evidence="1">Belongs to the TRAFAC class TrmE-Era-EngA-EngB-Septin-like GTPase superfamily. AIG1/Toc34/Toc159-like paraseptin GTPase family. IAN subfamily.</text>
</comment>
<proteinExistence type="inferred from homology"/>
<dbReference type="AlphaFoldDB" id="A0AAW2B0R6"/>
<dbReference type="SUPFAM" id="SSF52540">
    <property type="entry name" value="P-loop containing nucleoside triphosphate hydrolases"/>
    <property type="match status" value="2"/>
</dbReference>
<dbReference type="Pfam" id="PF04548">
    <property type="entry name" value="AIG1"/>
    <property type="match status" value="2"/>
</dbReference>
<dbReference type="EMBL" id="JAWDJR010000003">
    <property type="protein sequence ID" value="KAK9978893.1"/>
    <property type="molecule type" value="Genomic_DNA"/>
</dbReference>
<evidence type="ECO:0000256" key="4">
    <source>
        <dbReference type="SAM" id="Phobius"/>
    </source>
</evidence>
<evidence type="ECO:0000259" key="5">
    <source>
        <dbReference type="PROSITE" id="PS51720"/>
    </source>
</evidence>
<dbReference type="PANTHER" id="PTHR10903">
    <property type="entry name" value="GTPASE, IMAP FAMILY MEMBER-RELATED"/>
    <property type="match status" value="1"/>
</dbReference>
<evidence type="ECO:0000256" key="3">
    <source>
        <dbReference type="ARBA" id="ARBA00023134"/>
    </source>
</evidence>
<name>A0AAW2B0R6_CULAL</name>
<dbReference type="PROSITE" id="PS51720">
    <property type="entry name" value="G_AIG1"/>
    <property type="match status" value="2"/>
</dbReference>
<reference evidence="6 7" key="1">
    <citation type="submission" date="2024-05" db="EMBL/GenBank/DDBJ databases">
        <title>A high-quality chromosomal-level genome assembly of Topmouth culter (Culter alburnus).</title>
        <authorList>
            <person name="Zhao H."/>
        </authorList>
    </citation>
    <scope>NUCLEOTIDE SEQUENCE [LARGE SCALE GENOMIC DNA]</scope>
    <source>
        <strain evidence="6">CATC2023</strain>
        <tissue evidence="6">Muscle</tissue>
    </source>
</reference>
<protein>
    <recommendedName>
        <fullName evidence="5">AIG1-type G domain-containing protein</fullName>
    </recommendedName>
</protein>
<gene>
    <name evidence="6" type="ORF">ABG768_020631</name>
</gene>